<dbReference type="EMBL" id="KQ981276">
    <property type="protein sequence ID" value="KYN43564.1"/>
    <property type="molecule type" value="Genomic_DNA"/>
</dbReference>
<reference evidence="3 4" key="1">
    <citation type="submission" date="2016-03" db="EMBL/GenBank/DDBJ databases">
        <title>Trachymyrmex septentrionalis WGS genome.</title>
        <authorList>
            <person name="Nygaard S."/>
            <person name="Hu H."/>
            <person name="Boomsma J."/>
            <person name="Zhang G."/>
        </authorList>
    </citation>
    <scope>NUCLEOTIDE SEQUENCE [LARGE SCALE GENOMIC DNA]</scope>
    <source>
        <strain evidence="3">Tsep2-gDNA-1</strain>
        <tissue evidence="3">Whole body</tissue>
    </source>
</reference>
<dbReference type="Gene3D" id="3.30.70.980">
    <property type="match status" value="2"/>
</dbReference>
<dbReference type="STRING" id="34720.A0A195FUK8"/>
<dbReference type="InterPro" id="IPR017856">
    <property type="entry name" value="Integrase-like_N"/>
</dbReference>
<sequence>MSQIKAERRRRLKEAASFSFLPCSEKPVNRTPFLSLSASSAPQPPGIFRGRVSGKGQTCVRLEGIRRLKGGTTNPSNNLKLSQVIERAKKADMPAASIKSLLAKMEARKNKTQTGVIEVRGPNGYIMLVCYITDNPKSFLIELNSKLKKTKGKTTNTSVKNMFIHTGSIIVKKKGNLEQAMEDAINIGAEDVEEFMENDMEYFQFKCDPKLLNKIKGLLKDREYYVLLAEEDYTPKIVIELNESDLEAVSHIRERVLSLEDVNKIHDNLA</sequence>
<name>A0A195FUK8_9HYME</name>
<dbReference type="SUPFAM" id="SSF75625">
    <property type="entry name" value="YebC-like"/>
    <property type="match status" value="1"/>
</dbReference>
<dbReference type="PANTHER" id="PTHR12532:SF0">
    <property type="entry name" value="TRANSLATIONAL ACTIVATOR OF CYTOCHROME C OXIDASE 1"/>
    <property type="match status" value="1"/>
</dbReference>
<evidence type="ECO:0000256" key="1">
    <source>
        <dbReference type="ARBA" id="ARBA00008724"/>
    </source>
</evidence>
<dbReference type="InterPro" id="IPR002876">
    <property type="entry name" value="Transcrip_reg_TACO1-like"/>
</dbReference>
<dbReference type="Pfam" id="PF01709">
    <property type="entry name" value="Transcrip_reg"/>
    <property type="match status" value="1"/>
</dbReference>
<dbReference type="InterPro" id="IPR048300">
    <property type="entry name" value="TACO1_YebC-like_2nd/3rd_dom"/>
</dbReference>
<dbReference type="GO" id="GO:0005739">
    <property type="term" value="C:mitochondrion"/>
    <property type="evidence" value="ECO:0007669"/>
    <property type="project" value="TreeGrafter"/>
</dbReference>
<keyword evidence="4" id="KW-1185">Reference proteome</keyword>
<accession>A0A195FUK8</accession>
<feature type="domain" description="TACO1/YebC-like second and third" evidence="2">
    <location>
        <begin position="116"/>
        <end position="269"/>
    </location>
</feature>
<dbReference type="AlphaFoldDB" id="A0A195FUK8"/>
<evidence type="ECO:0000313" key="4">
    <source>
        <dbReference type="Proteomes" id="UP000078541"/>
    </source>
</evidence>
<dbReference type="PANTHER" id="PTHR12532">
    <property type="entry name" value="TRANSLATIONAL ACTIVATOR OF CYTOCHROME C OXIDASE 1"/>
    <property type="match status" value="1"/>
</dbReference>
<protein>
    <submittedName>
        <fullName evidence="3">Translational activator of cytochrome c oxidase 1</fullName>
    </submittedName>
</protein>
<proteinExistence type="inferred from homology"/>
<comment type="similarity">
    <text evidence="1">Belongs to the TACO1 family.</text>
</comment>
<dbReference type="InterPro" id="IPR029072">
    <property type="entry name" value="YebC-like"/>
</dbReference>
<dbReference type="InterPro" id="IPR026564">
    <property type="entry name" value="Transcrip_reg_TACO1-like_dom3"/>
</dbReference>
<gene>
    <name evidence="3" type="ORF">ALC56_01825</name>
</gene>
<evidence type="ECO:0000259" key="2">
    <source>
        <dbReference type="Pfam" id="PF01709"/>
    </source>
</evidence>
<dbReference type="Proteomes" id="UP000078541">
    <property type="component" value="Unassembled WGS sequence"/>
</dbReference>
<dbReference type="Gene3D" id="1.10.10.200">
    <property type="match status" value="1"/>
</dbReference>
<organism evidence="3 4">
    <name type="scientific">Trachymyrmex septentrionalis</name>
    <dbReference type="NCBI Taxonomy" id="34720"/>
    <lineage>
        <taxon>Eukaryota</taxon>
        <taxon>Metazoa</taxon>
        <taxon>Ecdysozoa</taxon>
        <taxon>Arthropoda</taxon>
        <taxon>Hexapoda</taxon>
        <taxon>Insecta</taxon>
        <taxon>Pterygota</taxon>
        <taxon>Neoptera</taxon>
        <taxon>Endopterygota</taxon>
        <taxon>Hymenoptera</taxon>
        <taxon>Apocrita</taxon>
        <taxon>Aculeata</taxon>
        <taxon>Formicoidea</taxon>
        <taxon>Formicidae</taxon>
        <taxon>Myrmicinae</taxon>
        <taxon>Trachymyrmex</taxon>
    </lineage>
</organism>
<evidence type="ECO:0000313" key="3">
    <source>
        <dbReference type="EMBL" id="KYN43564.1"/>
    </source>
</evidence>